<evidence type="ECO:0000313" key="1">
    <source>
        <dbReference type="EMBL" id="ABG53603.1"/>
    </source>
</evidence>
<gene>
    <name evidence="1" type="ordered locus">Tery_4631</name>
</gene>
<dbReference type="HOGENOM" id="CLU_2511730_0_0_3"/>
<dbReference type="KEGG" id="ter:Tery_4631"/>
<sequence>MRSFLTLCSTTILSAIVVFQIDKILCNGTFIFFQGENAKQLLFWGKGNIFVVHWVVYCHYFGFGVGQPLLGIAKPTGVGLPKLHC</sequence>
<proteinExistence type="predicted"/>
<name>Q10VX1_TRIEI</name>
<reference evidence="1" key="1">
    <citation type="submission" date="2006-06" db="EMBL/GenBank/DDBJ databases">
        <title>Complete sequence of Trichodesmium erythraeum IMS101.</title>
        <authorList>
            <consortium name="US DOE Joint Genome Institute"/>
            <person name="Copeland A."/>
            <person name="Lucas S."/>
            <person name="Lapidus A."/>
            <person name="Barry K."/>
            <person name="Detter J.C."/>
            <person name="Glavina del Rio T."/>
            <person name="Hammon N."/>
            <person name="Israni S."/>
            <person name="Dalin E."/>
            <person name="Tice H."/>
            <person name="Pitluck S."/>
            <person name="Kiss H."/>
            <person name="Munk A.C."/>
            <person name="Brettin T."/>
            <person name="Bruce D."/>
            <person name="Han C."/>
            <person name="Tapia R."/>
            <person name="Gilna P."/>
            <person name="Schmutz J."/>
            <person name="Larimer F."/>
            <person name="Land M."/>
            <person name="Hauser L."/>
            <person name="Kyrpides N."/>
            <person name="Kim E."/>
            <person name="Richardson P."/>
        </authorList>
    </citation>
    <scope>NUCLEOTIDE SEQUENCE [LARGE SCALE GENOMIC DNA]</scope>
    <source>
        <strain evidence="1">IMS101</strain>
    </source>
</reference>
<dbReference type="EMBL" id="CP000393">
    <property type="protein sequence ID" value="ABG53603.1"/>
    <property type="molecule type" value="Genomic_DNA"/>
</dbReference>
<accession>Q10VX1</accession>
<organism evidence="1">
    <name type="scientific">Trichodesmium erythraeum (strain IMS101)</name>
    <dbReference type="NCBI Taxonomy" id="203124"/>
    <lineage>
        <taxon>Bacteria</taxon>
        <taxon>Bacillati</taxon>
        <taxon>Cyanobacteriota</taxon>
        <taxon>Cyanophyceae</taxon>
        <taxon>Oscillatoriophycideae</taxon>
        <taxon>Oscillatoriales</taxon>
        <taxon>Microcoleaceae</taxon>
        <taxon>Trichodesmium</taxon>
    </lineage>
</organism>
<dbReference type="AlphaFoldDB" id="Q10VX1"/>
<protein>
    <submittedName>
        <fullName evidence="1">Uncharacterized protein</fullName>
    </submittedName>
</protein>